<dbReference type="CDD" id="cd07431">
    <property type="entry name" value="PHP_PolIIIA"/>
    <property type="match status" value="1"/>
</dbReference>
<dbReference type="InterPro" id="IPR029460">
    <property type="entry name" value="DNAPol_HHH"/>
</dbReference>
<organism evidence="8 9">
    <name type="scientific">Mycoplasma tullyi</name>
    <dbReference type="NCBI Taxonomy" id="1612150"/>
    <lineage>
        <taxon>Bacteria</taxon>
        <taxon>Bacillati</taxon>
        <taxon>Mycoplasmatota</taxon>
        <taxon>Mollicutes</taxon>
        <taxon>Mycoplasmataceae</taxon>
        <taxon>Mycoplasma</taxon>
    </lineage>
</organism>
<reference evidence="8 9" key="1">
    <citation type="journal article" date="2017" name="Int. J. Syst. Evol. Microbiol.">
        <title>Mycoplasma tullyi sp. nov., isolated from penguins of the genus Spheniscus.</title>
        <authorList>
            <person name="Yavari C.A."/>
            <person name="Ramirez A.S."/>
            <person name="Nicholas R.A.J."/>
            <person name="Radford A.D."/>
            <person name="Darby A.C."/>
            <person name="Bradbury J.M."/>
        </authorList>
    </citation>
    <scope>NUCLEOTIDE SEQUENCE [LARGE SCALE GENOMIC DNA]</scope>
    <source>
        <strain evidence="8 9">56A97T</strain>
    </source>
</reference>
<evidence type="ECO:0000256" key="6">
    <source>
        <dbReference type="ARBA" id="ARBA00049244"/>
    </source>
</evidence>
<dbReference type="Pfam" id="PF14579">
    <property type="entry name" value="HHH_6"/>
    <property type="match status" value="1"/>
</dbReference>
<sequence length="1025" mass="118002">MFVNLNTRSYYSLLSTNLSISEIIDFAIKNNQTHVCLTDLNVLYGAVEFYNLAKKNHLIPIIGLEIFHDSTNSELVLIAKNNSGYLKLIKISSFASSNIEFDLFEYLDENLFVIVKSGNFKWDHVNCLRKDELAFNFVNCYDLDKKVGLNVINAVSMKQAGKRSKFGINELYDSQLVDASPFLTTELANKQFSKKQLDKLNDLVNQCSDWNLDELTKNSIIKYNTPKGFDSNQYLVELCQSRFNQLLSQRLVRTNDAKRLNYELEIIKKLNFSDYFLFVYDFINHAKQQGIVIGPGRGSAAGSFVSYLLNITTINPITYGLIFERFLNPQRKSMPDIDVDIMDSRREEVVDYLFNKYSKDNVAHIITFQRIKVKNAIRDVCRVLDLKTSETDEVIKFVSYDEIADWDKNQNATALKKVLNCNECDLEQKRCKRSGAVSCHVISKIFDLAQTIFNIPRQTGLHAAGVVCGNDELSLTIPIQYLNNRSVSQFSMEYLEQFGLMKIDLLGLKTLTIIDEINSLVKLNYDRDFDVNNIPLNNKNTFNLLKRGYTKGVFQLESLGMQNVLKKVLPESIEDISIISALYRPGPQDNIDEYVKRRFSNTDFDYLSEDLVEILKPTHGIIIYQEQVINTAMVVANFDAAQADSFRRAISKKDEALLLKDKNAFIEQAIKNRYSEKKALEIFEYLHKFADYGFNHSHSLSYAFLAYQMAYLKANYPKEFYLILLKNNIDSKTKLADYFIEIIERNIGVMKPNINLSDWSFSLSSDNEKIVLGFNMINGLGNENAHKIVQARNNQQFDSYIDCLINLAKNGITKSLFEKLINAGAFDQFRLELSKKAMSALAKSYFDQNLGFKNDDDLISNDEKKALVQSSLLFLSKEQPELFLNLSKDEMIAENELADSLLKVSFEAIKKKVYKPNIFKKEIAFLEKKIKDLKTVKQLKGALEKEVCSILVQIRKVELKNRIWRFTIFDGAYEINAKVRDKKLSDYLTNFIDQETKLIVRLEHDLYRGYDSYTILDIVDIFKTN</sequence>
<dbReference type="SMART" id="SM00481">
    <property type="entry name" value="POLIIIAc"/>
    <property type="match status" value="1"/>
</dbReference>
<dbReference type="NCBIfam" id="TIGR00594">
    <property type="entry name" value="polc"/>
    <property type="match status" value="1"/>
</dbReference>
<dbReference type="EMBL" id="CP059674">
    <property type="protein sequence ID" value="QMT98724.1"/>
    <property type="molecule type" value="Genomic_DNA"/>
</dbReference>
<dbReference type="AlphaFoldDB" id="A0A7D7UAR7"/>
<dbReference type="NCBIfam" id="NF004550">
    <property type="entry name" value="PRK05898.1"/>
    <property type="match status" value="1"/>
</dbReference>
<evidence type="ECO:0000256" key="2">
    <source>
        <dbReference type="ARBA" id="ARBA00022679"/>
    </source>
</evidence>
<comment type="catalytic activity">
    <reaction evidence="6">
        <text>DNA(n) + a 2'-deoxyribonucleoside 5'-triphosphate = DNA(n+1) + diphosphate</text>
        <dbReference type="Rhea" id="RHEA:22508"/>
        <dbReference type="Rhea" id="RHEA-COMP:17339"/>
        <dbReference type="Rhea" id="RHEA-COMP:17340"/>
        <dbReference type="ChEBI" id="CHEBI:33019"/>
        <dbReference type="ChEBI" id="CHEBI:61560"/>
        <dbReference type="ChEBI" id="CHEBI:173112"/>
        <dbReference type="EC" id="2.7.7.7"/>
    </reaction>
</comment>
<dbReference type="Pfam" id="PF07733">
    <property type="entry name" value="DNA_pol3_alpha"/>
    <property type="match status" value="1"/>
</dbReference>
<dbReference type="InterPro" id="IPR040982">
    <property type="entry name" value="DNA_pol3_finger"/>
</dbReference>
<dbReference type="Pfam" id="PF17657">
    <property type="entry name" value="DNA_pol3_finger"/>
    <property type="match status" value="1"/>
</dbReference>
<gene>
    <name evidence="8" type="ORF">H3143_01145</name>
</gene>
<name>A0A7D7UAR7_9MOLU</name>
<dbReference type="PANTHER" id="PTHR32294:SF0">
    <property type="entry name" value="DNA POLYMERASE III SUBUNIT ALPHA"/>
    <property type="match status" value="1"/>
</dbReference>
<dbReference type="GO" id="GO:0008408">
    <property type="term" value="F:3'-5' exonuclease activity"/>
    <property type="evidence" value="ECO:0007669"/>
    <property type="project" value="InterPro"/>
</dbReference>
<accession>A0A7D7UAR7</accession>
<keyword evidence="3 8" id="KW-0548">Nucleotidyltransferase</keyword>
<keyword evidence="2 8" id="KW-0808">Transferase</keyword>
<dbReference type="Gene3D" id="1.10.150.870">
    <property type="match status" value="1"/>
</dbReference>
<protein>
    <recommendedName>
        <fullName evidence="1">DNA-directed DNA polymerase</fullName>
        <ecNumber evidence="1">2.7.7.7</ecNumber>
    </recommendedName>
</protein>
<dbReference type="InterPro" id="IPR041931">
    <property type="entry name" value="DNA_pol3_alpha_thumb_dom"/>
</dbReference>
<dbReference type="InterPro" id="IPR016195">
    <property type="entry name" value="Pol/histidinol_Pase-like"/>
</dbReference>
<dbReference type="GO" id="GO:0003887">
    <property type="term" value="F:DNA-directed DNA polymerase activity"/>
    <property type="evidence" value="ECO:0007669"/>
    <property type="project" value="UniProtKB-KW"/>
</dbReference>
<dbReference type="InterPro" id="IPR011708">
    <property type="entry name" value="DNA_pol3_alpha_NTPase_dom"/>
</dbReference>
<proteinExistence type="predicted"/>
<dbReference type="Pfam" id="PF02811">
    <property type="entry name" value="PHP"/>
    <property type="match status" value="1"/>
</dbReference>
<dbReference type="RefSeq" id="WP_182078997.1">
    <property type="nucleotide sequence ID" value="NZ_CP059674.1"/>
</dbReference>
<evidence type="ECO:0000313" key="8">
    <source>
        <dbReference type="EMBL" id="QMT98724.1"/>
    </source>
</evidence>
<keyword evidence="5" id="KW-0239">DNA-directed DNA polymerase</keyword>
<dbReference type="Gene3D" id="1.10.10.1600">
    <property type="entry name" value="Bacterial DNA polymerase III alpha subunit, thumb domain"/>
    <property type="match status" value="1"/>
</dbReference>
<dbReference type="Proteomes" id="UP000514704">
    <property type="component" value="Chromosome"/>
</dbReference>
<dbReference type="SUPFAM" id="SSF89550">
    <property type="entry name" value="PHP domain-like"/>
    <property type="match status" value="1"/>
</dbReference>
<dbReference type="InterPro" id="IPR003141">
    <property type="entry name" value="Pol/His_phosphatase_N"/>
</dbReference>
<keyword evidence="4" id="KW-0235">DNA replication</keyword>
<dbReference type="PANTHER" id="PTHR32294">
    <property type="entry name" value="DNA POLYMERASE III SUBUNIT ALPHA"/>
    <property type="match status" value="1"/>
</dbReference>
<evidence type="ECO:0000256" key="4">
    <source>
        <dbReference type="ARBA" id="ARBA00022705"/>
    </source>
</evidence>
<evidence type="ECO:0000256" key="3">
    <source>
        <dbReference type="ARBA" id="ARBA00022695"/>
    </source>
</evidence>
<dbReference type="InterPro" id="IPR004013">
    <property type="entry name" value="PHP_dom"/>
</dbReference>
<dbReference type="KEGG" id="mtuy:H3143_01145"/>
<evidence type="ECO:0000313" key="9">
    <source>
        <dbReference type="Proteomes" id="UP000514704"/>
    </source>
</evidence>
<dbReference type="EC" id="2.7.7.7" evidence="1"/>
<evidence type="ECO:0000259" key="7">
    <source>
        <dbReference type="SMART" id="SM00481"/>
    </source>
</evidence>
<dbReference type="GO" id="GO:0006260">
    <property type="term" value="P:DNA replication"/>
    <property type="evidence" value="ECO:0007669"/>
    <property type="project" value="UniProtKB-KW"/>
</dbReference>
<feature type="domain" description="Polymerase/histidinol phosphatase N-terminal" evidence="7">
    <location>
        <begin position="3"/>
        <end position="70"/>
    </location>
</feature>
<evidence type="ECO:0000256" key="5">
    <source>
        <dbReference type="ARBA" id="ARBA00022932"/>
    </source>
</evidence>
<evidence type="ECO:0000256" key="1">
    <source>
        <dbReference type="ARBA" id="ARBA00012417"/>
    </source>
</evidence>
<keyword evidence="9" id="KW-1185">Reference proteome</keyword>
<dbReference type="Gene3D" id="3.20.20.140">
    <property type="entry name" value="Metal-dependent hydrolases"/>
    <property type="match status" value="1"/>
</dbReference>
<dbReference type="InterPro" id="IPR004805">
    <property type="entry name" value="DnaE2/DnaE/PolC"/>
</dbReference>